<gene>
    <name evidence="1" type="ORF">E3N88_43708</name>
</gene>
<protein>
    <submittedName>
        <fullName evidence="1">Uncharacterized protein</fullName>
    </submittedName>
</protein>
<name>A0A5N6LEA9_9ASTR</name>
<accession>A0A5N6LEA9</accession>
<keyword evidence="2" id="KW-1185">Reference proteome</keyword>
<evidence type="ECO:0000313" key="2">
    <source>
        <dbReference type="Proteomes" id="UP000326396"/>
    </source>
</evidence>
<comment type="caution">
    <text evidence="1">The sequence shown here is derived from an EMBL/GenBank/DDBJ whole genome shotgun (WGS) entry which is preliminary data.</text>
</comment>
<reference evidence="1 2" key="1">
    <citation type="submission" date="2019-05" db="EMBL/GenBank/DDBJ databases">
        <title>Mikania micrantha, genome provides insights into the molecular mechanism of rapid growth.</title>
        <authorList>
            <person name="Liu B."/>
        </authorList>
    </citation>
    <scope>NUCLEOTIDE SEQUENCE [LARGE SCALE GENOMIC DNA]</scope>
    <source>
        <strain evidence="1">NLD-2019</strain>
        <tissue evidence="1">Leaf</tissue>
    </source>
</reference>
<dbReference type="EMBL" id="SZYD01001384">
    <property type="protein sequence ID" value="KAD0793411.1"/>
    <property type="molecule type" value="Genomic_DNA"/>
</dbReference>
<proteinExistence type="predicted"/>
<dbReference type="Proteomes" id="UP000326396">
    <property type="component" value="Unassembled WGS sequence"/>
</dbReference>
<sequence length="149" mass="16989">MDQDCADEDGASMKDEGASINILRRKETFIECESIDLKNINRFWGKRVSRKKLSIEDPPRTVIIFCFRLPSSFASDDPVVKLFEEIVMFLNSPLLNQILSTGCDDRRRFVSDFAQRGLLRDVLAILIHRSCGDSVVFFLFLISGSDANY</sequence>
<evidence type="ECO:0000313" key="1">
    <source>
        <dbReference type="EMBL" id="KAD0793411.1"/>
    </source>
</evidence>
<dbReference type="AlphaFoldDB" id="A0A5N6LEA9"/>
<organism evidence="1 2">
    <name type="scientific">Mikania micrantha</name>
    <name type="common">bitter vine</name>
    <dbReference type="NCBI Taxonomy" id="192012"/>
    <lineage>
        <taxon>Eukaryota</taxon>
        <taxon>Viridiplantae</taxon>
        <taxon>Streptophyta</taxon>
        <taxon>Embryophyta</taxon>
        <taxon>Tracheophyta</taxon>
        <taxon>Spermatophyta</taxon>
        <taxon>Magnoliopsida</taxon>
        <taxon>eudicotyledons</taxon>
        <taxon>Gunneridae</taxon>
        <taxon>Pentapetalae</taxon>
        <taxon>asterids</taxon>
        <taxon>campanulids</taxon>
        <taxon>Asterales</taxon>
        <taxon>Asteraceae</taxon>
        <taxon>Asteroideae</taxon>
        <taxon>Heliantheae alliance</taxon>
        <taxon>Eupatorieae</taxon>
        <taxon>Mikania</taxon>
    </lineage>
</organism>